<dbReference type="InterPro" id="IPR052544">
    <property type="entry name" value="Bacteriocin_Proc_Enz"/>
</dbReference>
<name>A0A7C6AFA1_UNCW3</name>
<dbReference type="PANTHER" id="PTHR43745">
    <property type="entry name" value="NITROREDUCTASE MJ1384-RELATED"/>
    <property type="match status" value="1"/>
</dbReference>
<dbReference type="InterPro" id="IPR029479">
    <property type="entry name" value="Nitroreductase"/>
</dbReference>
<proteinExistence type="predicted"/>
<dbReference type="Pfam" id="PF00881">
    <property type="entry name" value="Nitroreductase"/>
    <property type="match status" value="1"/>
</dbReference>
<evidence type="ECO:0000313" key="2">
    <source>
        <dbReference type="EMBL" id="HHS62358.1"/>
    </source>
</evidence>
<dbReference type="InterPro" id="IPR000415">
    <property type="entry name" value="Nitroreductase-like"/>
</dbReference>
<dbReference type="InterPro" id="IPR020051">
    <property type="entry name" value="SagB-type_dehydrogenase"/>
</dbReference>
<dbReference type="EMBL" id="DTHJ01000045">
    <property type="protein sequence ID" value="HHS62358.1"/>
    <property type="molecule type" value="Genomic_DNA"/>
</dbReference>
<gene>
    <name evidence="2" type="ORF">ENV70_01905</name>
</gene>
<feature type="domain" description="Nitroreductase" evidence="1">
    <location>
        <begin position="18"/>
        <end position="188"/>
    </location>
</feature>
<dbReference type="NCBIfam" id="TIGR03605">
    <property type="entry name" value="antibiot_sagB"/>
    <property type="match status" value="1"/>
</dbReference>
<protein>
    <submittedName>
        <fullName evidence="2">SagB/ThcOx family dehydrogenase</fullName>
    </submittedName>
</protein>
<dbReference type="CDD" id="cd02142">
    <property type="entry name" value="McbC_SagB-like_oxidoreductase"/>
    <property type="match status" value="1"/>
</dbReference>
<dbReference type="AlphaFoldDB" id="A0A7C6AFA1"/>
<dbReference type="SUPFAM" id="SSF55469">
    <property type="entry name" value="FMN-dependent nitroreductase-like"/>
    <property type="match status" value="1"/>
</dbReference>
<accession>A0A7C6AFA1</accession>
<dbReference type="Gene3D" id="3.40.109.10">
    <property type="entry name" value="NADH Oxidase"/>
    <property type="match status" value="1"/>
</dbReference>
<reference evidence="2" key="1">
    <citation type="journal article" date="2020" name="mSystems">
        <title>Genome- and Community-Level Interaction Insights into Carbon Utilization and Element Cycling Functions of Hydrothermarchaeota in Hydrothermal Sediment.</title>
        <authorList>
            <person name="Zhou Z."/>
            <person name="Liu Y."/>
            <person name="Xu W."/>
            <person name="Pan J."/>
            <person name="Luo Z.H."/>
            <person name="Li M."/>
        </authorList>
    </citation>
    <scope>NUCLEOTIDE SEQUENCE [LARGE SCALE GENOMIC DNA]</scope>
    <source>
        <strain evidence="2">SpSt-783</strain>
    </source>
</reference>
<organism evidence="2">
    <name type="scientific">candidate division WOR-3 bacterium</name>
    <dbReference type="NCBI Taxonomy" id="2052148"/>
    <lineage>
        <taxon>Bacteria</taxon>
        <taxon>Bacteria division WOR-3</taxon>
    </lineage>
</organism>
<comment type="caution">
    <text evidence="2">The sequence shown here is derived from an EMBL/GenBank/DDBJ whole genome shotgun (WGS) entry which is preliminary data.</text>
</comment>
<dbReference type="GO" id="GO:0016491">
    <property type="term" value="F:oxidoreductase activity"/>
    <property type="evidence" value="ECO:0007669"/>
    <property type="project" value="InterPro"/>
</dbReference>
<evidence type="ECO:0000259" key="1">
    <source>
        <dbReference type="Pfam" id="PF00881"/>
    </source>
</evidence>
<sequence length="191" mass="21792">MIDLPQPQFTNASLEECIYKRRSIRDFEDRELTIQQISNLLWSAQGITDSINEFRAVPSAGATYPLKVFVAKKDGFFLYIPEHHKLKKELDGDIRKEIAKAALHQMFIADAGVVIIITAIYKRTAWRYGERAYRYINNEVGHCAQNIHLEAVALGLGSVPVGAFDDDKLKNLLKLKEEEPLYIIPVGYIKR</sequence>
<dbReference type="PANTHER" id="PTHR43745:SF2">
    <property type="entry name" value="NITROREDUCTASE MJ1384-RELATED"/>
    <property type="match status" value="1"/>
</dbReference>